<feature type="domain" description="Tyr recombinase" evidence="6">
    <location>
        <begin position="206"/>
        <end position="405"/>
    </location>
</feature>
<dbReference type="PROSITE" id="PS51900">
    <property type="entry name" value="CB"/>
    <property type="match status" value="1"/>
</dbReference>
<proteinExistence type="predicted"/>
<dbReference type="InterPro" id="IPR002104">
    <property type="entry name" value="Integrase_catalytic"/>
</dbReference>
<evidence type="ECO:0000313" key="9">
    <source>
        <dbReference type="Proteomes" id="UP000543554"/>
    </source>
</evidence>
<dbReference type="SUPFAM" id="SSF56349">
    <property type="entry name" value="DNA breaking-rejoining enzymes"/>
    <property type="match status" value="1"/>
</dbReference>
<keyword evidence="2 4" id="KW-0238">DNA-binding</keyword>
<keyword evidence="9" id="KW-1185">Reference proteome</keyword>
<gene>
    <name evidence="8" type="ORF">HNR51_002290</name>
</gene>
<feature type="domain" description="Core-binding (CB)" evidence="7">
    <location>
        <begin position="94"/>
        <end position="183"/>
    </location>
</feature>
<evidence type="ECO:0000256" key="1">
    <source>
        <dbReference type="ARBA" id="ARBA00022908"/>
    </source>
</evidence>
<accession>A0AA40S2W8</accession>
<dbReference type="Gene3D" id="1.10.150.130">
    <property type="match status" value="1"/>
</dbReference>
<dbReference type="InterPro" id="IPR011010">
    <property type="entry name" value="DNA_brk_join_enz"/>
</dbReference>
<dbReference type="InterPro" id="IPR044068">
    <property type="entry name" value="CB"/>
</dbReference>
<organism evidence="8 9">
    <name type="scientific">Methylorubrum thiocyanatum</name>
    <dbReference type="NCBI Taxonomy" id="47958"/>
    <lineage>
        <taxon>Bacteria</taxon>
        <taxon>Pseudomonadati</taxon>
        <taxon>Pseudomonadota</taxon>
        <taxon>Alphaproteobacteria</taxon>
        <taxon>Hyphomicrobiales</taxon>
        <taxon>Methylobacteriaceae</taxon>
        <taxon>Methylorubrum</taxon>
    </lineage>
</organism>
<evidence type="ECO:0000259" key="7">
    <source>
        <dbReference type="PROSITE" id="PS51900"/>
    </source>
</evidence>
<keyword evidence="3" id="KW-0233">DNA recombination</keyword>
<sequence length="412" mass="45161">MALEQWCYEGADRAVRERGLVVDEDARRKLARAVGAAVQRASLTLQRMARGEMPDGYARPAATAPMRTPAAQQIAAPRPAPRNGAASVRGKARVTLTGLVEGWWAEAEKTGKSASTRESYTNTMRGLVAFLKHDDATRVTADDVIAYKDYRLKSVGRGGKPISPQTVKNSDLAGLKSVFGWAAANRQLPANPATGISVMKVARTETRDKWFTDEEAVRILRAALQHQQGEELPETFAAKRWVPWLMAFTGARVGELVQLRKQDLRRVELDGHPGGTWVLTITPEAGTVKTKKLREVPLHPQLVALGFPEFAASVRKERLFLVPDETGGITGPLQGVKNRLAEFGREQVSDPGVAPNHGWRHRFSYLATDLNTGEKDTNALCGWSAKSVAERYGGVSLKARADVINRLAWVKV</sequence>
<protein>
    <submittedName>
        <fullName evidence="8">Integrase</fullName>
    </submittedName>
</protein>
<name>A0AA40S2W8_9HYPH</name>
<reference evidence="8 9" key="1">
    <citation type="submission" date="2020-08" db="EMBL/GenBank/DDBJ databases">
        <title>Genomic Encyclopedia of Type Strains, Phase IV (KMG-IV): sequencing the most valuable type-strain genomes for metagenomic binning, comparative biology and taxonomic classification.</title>
        <authorList>
            <person name="Goeker M."/>
        </authorList>
    </citation>
    <scope>NUCLEOTIDE SEQUENCE [LARGE SCALE GENOMIC DNA]</scope>
    <source>
        <strain evidence="8 9">DSM 11490</strain>
    </source>
</reference>
<feature type="region of interest" description="Disordered" evidence="5">
    <location>
        <begin position="61"/>
        <end position="89"/>
    </location>
</feature>
<evidence type="ECO:0000313" key="8">
    <source>
        <dbReference type="EMBL" id="MBA8913207.1"/>
    </source>
</evidence>
<dbReference type="EMBL" id="JACJIB010000004">
    <property type="protein sequence ID" value="MBA8913207.1"/>
    <property type="molecule type" value="Genomic_DNA"/>
</dbReference>
<dbReference type="PANTHER" id="PTHR30349">
    <property type="entry name" value="PHAGE INTEGRASE-RELATED"/>
    <property type="match status" value="1"/>
</dbReference>
<dbReference type="Gene3D" id="1.10.443.10">
    <property type="entry name" value="Intergrase catalytic core"/>
    <property type="match status" value="1"/>
</dbReference>
<dbReference type="PROSITE" id="PS51898">
    <property type="entry name" value="TYR_RECOMBINASE"/>
    <property type="match status" value="1"/>
</dbReference>
<evidence type="ECO:0000256" key="3">
    <source>
        <dbReference type="ARBA" id="ARBA00023172"/>
    </source>
</evidence>
<dbReference type="InterPro" id="IPR010998">
    <property type="entry name" value="Integrase_recombinase_N"/>
</dbReference>
<dbReference type="PANTHER" id="PTHR30349:SF88">
    <property type="entry name" value="BLL1584 PROTEIN"/>
    <property type="match status" value="1"/>
</dbReference>
<dbReference type="RefSeq" id="WP_182555009.1">
    <property type="nucleotide sequence ID" value="NZ_BPRF01000008.1"/>
</dbReference>
<evidence type="ECO:0000259" key="6">
    <source>
        <dbReference type="PROSITE" id="PS51898"/>
    </source>
</evidence>
<dbReference type="GO" id="GO:0003677">
    <property type="term" value="F:DNA binding"/>
    <property type="evidence" value="ECO:0007669"/>
    <property type="project" value="UniProtKB-UniRule"/>
</dbReference>
<evidence type="ECO:0000256" key="5">
    <source>
        <dbReference type="SAM" id="MobiDB-lite"/>
    </source>
</evidence>
<keyword evidence="1" id="KW-0229">DNA integration</keyword>
<dbReference type="GO" id="GO:0015074">
    <property type="term" value="P:DNA integration"/>
    <property type="evidence" value="ECO:0007669"/>
    <property type="project" value="UniProtKB-KW"/>
</dbReference>
<dbReference type="AlphaFoldDB" id="A0AA40S2W8"/>
<evidence type="ECO:0000256" key="2">
    <source>
        <dbReference type="ARBA" id="ARBA00023125"/>
    </source>
</evidence>
<dbReference type="InterPro" id="IPR013762">
    <property type="entry name" value="Integrase-like_cat_sf"/>
</dbReference>
<comment type="caution">
    <text evidence="8">The sequence shown here is derived from an EMBL/GenBank/DDBJ whole genome shotgun (WGS) entry which is preliminary data.</text>
</comment>
<dbReference type="Proteomes" id="UP000543554">
    <property type="component" value="Unassembled WGS sequence"/>
</dbReference>
<evidence type="ECO:0000256" key="4">
    <source>
        <dbReference type="PROSITE-ProRule" id="PRU01248"/>
    </source>
</evidence>
<dbReference type="GO" id="GO:0006310">
    <property type="term" value="P:DNA recombination"/>
    <property type="evidence" value="ECO:0007669"/>
    <property type="project" value="UniProtKB-KW"/>
</dbReference>
<dbReference type="InterPro" id="IPR050090">
    <property type="entry name" value="Tyrosine_recombinase_XerCD"/>
</dbReference>
<feature type="compositionally biased region" description="Low complexity" evidence="5">
    <location>
        <begin position="61"/>
        <end position="77"/>
    </location>
</feature>